<name>V5TKK1_HALHI</name>
<keyword evidence="4" id="KW-1185">Reference proteome</keyword>
<dbReference type="HOGENOM" id="CLU_026673_3_3_2"/>
<dbReference type="AlphaFoldDB" id="V5TKK1"/>
<dbReference type="KEGG" id="hhn:HISP_04010"/>
<dbReference type="Pfam" id="PF13602">
    <property type="entry name" value="ADH_zinc_N_2"/>
    <property type="match status" value="1"/>
</dbReference>
<dbReference type="InterPro" id="IPR013154">
    <property type="entry name" value="ADH-like_N"/>
</dbReference>
<dbReference type="InterPro" id="IPR036291">
    <property type="entry name" value="NAD(P)-bd_dom_sf"/>
</dbReference>
<dbReference type="InterPro" id="IPR011032">
    <property type="entry name" value="GroES-like_sf"/>
</dbReference>
<dbReference type="InterPro" id="IPR051603">
    <property type="entry name" value="Zinc-ADH_QOR/CCCR"/>
</dbReference>
<dbReference type="GO" id="GO:0043168">
    <property type="term" value="F:anion binding"/>
    <property type="evidence" value="ECO:0007669"/>
    <property type="project" value="UniProtKB-ARBA"/>
</dbReference>
<evidence type="ECO:0000256" key="1">
    <source>
        <dbReference type="ARBA" id="ARBA00022857"/>
    </source>
</evidence>
<dbReference type="EMBL" id="CP006884">
    <property type="protein sequence ID" value="AHB65210.1"/>
    <property type="molecule type" value="Genomic_DNA"/>
</dbReference>
<keyword evidence="1" id="KW-0521">NADP</keyword>
<dbReference type="PANTHER" id="PTHR44154:SF1">
    <property type="entry name" value="QUINONE OXIDOREDUCTASE"/>
    <property type="match status" value="1"/>
</dbReference>
<accession>V5TKK1</accession>
<dbReference type="Proteomes" id="UP000018572">
    <property type="component" value="Chromosome 1"/>
</dbReference>
<feature type="domain" description="Enoyl reductase (ER)" evidence="2">
    <location>
        <begin position="53"/>
        <end position="359"/>
    </location>
</feature>
<dbReference type="SUPFAM" id="SSF51735">
    <property type="entry name" value="NAD(P)-binding Rossmann-fold domains"/>
    <property type="match status" value="1"/>
</dbReference>
<dbReference type="SUPFAM" id="SSF50129">
    <property type="entry name" value="GroES-like"/>
    <property type="match status" value="1"/>
</dbReference>
<dbReference type="SMART" id="SM00829">
    <property type="entry name" value="PKS_ER"/>
    <property type="match status" value="1"/>
</dbReference>
<dbReference type="GO" id="GO:0044281">
    <property type="term" value="P:small molecule metabolic process"/>
    <property type="evidence" value="ECO:0007669"/>
    <property type="project" value="UniProtKB-ARBA"/>
</dbReference>
<dbReference type="GO" id="GO:0030554">
    <property type="term" value="F:adenyl nucleotide binding"/>
    <property type="evidence" value="ECO:0007669"/>
    <property type="project" value="UniProtKB-ARBA"/>
</dbReference>
<evidence type="ECO:0000313" key="3">
    <source>
        <dbReference type="EMBL" id="AHB65210.1"/>
    </source>
</evidence>
<dbReference type="InterPro" id="IPR020843">
    <property type="entry name" value="ER"/>
</dbReference>
<proteinExistence type="predicted"/>
<dbReference type="Gene3D" id="3.90.180.10">
    <property type="entry name" value="Medium-chain alcohol dehydrogenases, catalytic domain"/>
    <property type="match status" value="1"/>
</dbReference>
<reference evidence="3 4" key="1">
    <citation type="journal article" date="2014" name="Genome Announc.">
        <title>Complete Genome Sequence of the Extremely Halophilic Archaeon Haloarcula hispanica Strain N601.</title>
        <authorList>
            <person name="Ding J.Y."/>
            <person name="Chiang P.W."/>
            <person name="Hong M.J."/>
            <person name="Dyall-Smith M."/>
            <person name="Tang S.L."/>
        </authorList>
    </citation>
    <scope>NUCLEOTIDE SEQUENCE [LARGE SCALE GENOMIC DNA]</scope>
    <source>
        <strain evidence="3 4">N601</strain>
    </source>
</reference>
<evidence type="ECO:0000259" key="2">
    <source>
        <dbReference type="SMART" id="SM00829"/>
    </source>
</evidence>
<dbReference type="GO" id="GO:0016616">
    <property type="term" value="F:oxidoreductase activity, acting on the CH-OH group of donors, NAD or NADP as acceptor"/>
    <property type="evidence" value="ECO:0007669"/>
    <property type="project" value="UniProtKB-ARBA"/>
</dbReference>
<organism evidence="3 4">
    <name type="scientific">Haloarcula hispanica N601</name>
    <dbReference type="NCBI Taxonomy" id="1417673"/>
    <lineage>
        <taxon>Archaea</taxon>
        <taxon>Methanobacteriati</taxon>
        <taxon>Methanobacteriota</taxon>
        <taxon>Stenosarchaea group</taxon>
        <taxon>Halobacteria</taxon>
        <taxon>Halobacteriales</taxon>
        <taxon>Haloarculaceae</taxon>
        <taxon>Haloarcula</taxon>
    </lineage>
</organism>
<dbReference type="CDD" id="cd08253">
    <property type="entry name" value="zeta_crystallin"/>
    <property type="match status" value="1"/>
</dbReference>
<protein>
    <submittedName>
        <fullName evidence="3">Zinc-binding dehydrogenase</fullName>
    </submittedName>
</protein>
<dbReference type="PANTHER" id="PTHR44154">
    <property type="entry name" value="QUINONE OXIDOREDUCTASE"/>
    <property type="match status" value="1"/>
</dbReference>
<sequence length="361" mass="38394">MSPDPTRSLSALSLNVPRYVEKRIRGRSVRGERFSRYHLTHTPMRAVRFHEYGGTDVLRVDDIERPTPGPEEVLLEVEAAAINPVDTYFRAGDYEPGELPWIPGSDCAGTVAATGERVATVTEGDRAFATGLGNWLQGTCAEYVTVPESHLARLPDGVSAEAGAAVALVGVTAWQTLVDACSLEPAERALIHGGSGGVGHVAVQLAAANGAQVTTTASPAYHNQLADLGADDVFDYSRDDLADAVVNAGAPDVILDHRLDDYLAFDAEVAAQGARIAAIGNTDLAATFENVPRCRAKALSVHHVSMFNTPEFGAVLSRLATLMADDDLTPVVARRYDLDDVPAAHNDVLNDSFLGKLVVMP</sequence>
<gene>
    <name evidence="3" type="ORF">HISP_04010</name>
</gene>
<evidence type="ECO:0000313" key="4">
    <source>
        <dbReference type="Proteomes" id="UP000018572"/>
    </source>
</evidence>
<dbReference type="Gene3D" id="3.40.50.720">
    <property type="entry name" value="NAD(P)-binding Rossmann-like Domain"/>
    <property type="match status" value="1"/>
</dbReference>
<dbReference type="Pfam" id="PF08240">
    <property type="entry name" value="ADH_N"/>
    <property type="match status" value="1"/>
</dbReference>